<evidence type="ECO:0000313" key="1">
    <source>
        <dbReference type="EMBL" id="RNM29862.1"/>
    </source>
</evidence>
<dbReference type="OrthoDB" id="2327026at2"/>
<dbReference type="Proteomes" id="UP000276568">
    <property type="component" value="Unassembled WGS sequence"/>
</dbReference>
<name>A0A3N0I0J8_9FIRM</name>
<reference evidence="1 2" key="1">
    <citation type="submission" date="2018-11" db="EMBL/GenBank/DDBJ databases">
        <title>Clostridium sp. nov., a member of the family Erysipelotrichaceae isolated from pig faeces.</title>
        <authorList>
            <person name="Chang Y.-H."/>
        </authorList>
    </citation>
    <scope>NUCLEOTIDE SEQUENCE [LARGE SCALE GENOMIC DNA]</scope>
    <source>
        <strain evidence="1 2">YH-panp20</strain>
    </source>
</reference>
<sequence>MRYDTPILFRRLVIGAYDADTGNYADDTYVDTKVYGSVMDTNTQTMNLVYGGIKQGSLTIHVQNHVDIAFDQLIINGKKYRVDYTRRLRTKQSFIVSEVQ</sequence>
<dbReference type="RefSeq" id="WP_128520926.1">
    <property type="nucleotide sequence ID" value="NZ_RJQC01000003.1"/>
</dbReference>
<evidence type="ECO:0000313" key="2">
    <source>
        <dbReference type="Proteomes" id="UP000276568"/>
    </source>
</evidence>
<gene>
    <name evidence="1" type="ORF">EDX97_09575</name>
</gene>
<dbReference type="EMBL" id="RJQC01000003">
    <property type="protein sequence ID" value="RNM29862.1"/>
    <property type="molecule type" value="Genomic_DNA"/>
</dbReference>
<comment type="caution">
    <text evidence="1">The sequence shown here is derived from an EMBL/GenBank/DDBJ whole genome shotgun (WGS) entry which is preliminary data.</text>
</comment>
<accession>A0A3N0I0J8</accession>
<proteinExistence type="predicted"/>
<evidence type="ECO:0008006" key="3">
    <source>
        <dbReference type="Google" id="ProtNLM"/>
    </source>
</evidence>
<dbReference type="AlphaFoldDB" id="A0A3N0I0J8"/>
<keyword evidence="2" id="KW-1185">Reference proteome</keyword>
<organism evidence="1 2">
    <name type="scientific">Absicoccus porci</name>
    <dbReference type="NCBI Taxonomy" id="2486576"/>
    <lineage>
        <taxon>Bacteria</taxon>
        <taxon>Bacillati</taxon>
        <taxon>Bacillota</taxon>
        <taxon>Erysipelotrichia</taxon>
        <taxon>Erysipelotrichales</taxon>
        <taxon>Erysipelotrichaceae</taxon>
        <taxon>Absicoccus</taxon>
    </lineage>
</organism>
<protein>
    <recommendedName>
        <fullName evidence="3">Head-tail adaptor protein</fullName>
    </recommendedName>
</protein>